<dbReference type="InterPro" id="IPR036412">
    <property type="entry name" value="HAD-like_sf"/>
</dbReference>
<dbReference type="NCBIfam" id="TIGR01509">
    <property type="entry name" value="HAD-SF-IA-v3"/>
    <property type="match status" value="1"/>
</dbReference>
<proteinExistence type="predicted"/>
<dbReference type="Gene3D" id="3.40.50.1000">
    <property type="entry name" value="HAD superfamily/HAD-like"/>
    <property type="match status" value="1"/>
</dbReference>
<dbReference type="Proteomes" id="UP000274271">
    <property type="component" value="Unassembled WGS sequence"/>
</dbReference>
<dbReference type="InterPro" id="IPR023198">
    <property type="entry name" value="PGP-like_dom2"/>
</dbReference>
<name>A0A3P1CYN2_9BACT</name>
<evidence type="ECO:0000313" key="1">
    <source>
        <dbReference type="EMBL" id="RRB17984.1"/>
    </source>
</evidence>
<reference evidence="1 2" key="1">
    <citation type="submission" date="2018-11" db="EMBL/GenBank/DDBJ databases">
        <authorList>
            <person name="Zhou Z."/>
            <person name="Wang G."/>
        </authorList>
    </citation>
    <scope>NUCLEOTIDE SEQUENCE [LARGE SCALE GENOMIC DNA]</scope>
    <source>
        <strain evidence="1 2">KCTC42998</strain>
    </source>
</reference>
<dbReference type="InterPro" id="IPR006439">
    <property type="entry name" value="HAD-SF_hydro_IA"/>
</dbReference>
<dbReference type="InterPro" id="IPR023214">
    <property type="entry name" value="HAD_sf"/>
</dbReference>
<dbReference type="EMBL" id="RQJP01000001">
    <property type="protein sequence ID" value="RRB17984.1"/>
    <property type="molecule type" value="Genomic_DNA"/>
</dbReference>
<protein>
    <submittedName>
        <fullName evidence="1">HAD family phosphatase</fullName>
    </submittedName>
</protein>
<dbReference type="PANTHER" id="PTHR43611">
    <property type="entry name" value="ALPHA-D-GLUCOSE 1-PHOSPHATE PHOSPHATASE"/>
    <property type="match status" value="1"/>
</dbReference>
<organism evidence="1 2">
    <name type="scientific">Larkinella knui</name>
    <dbReference type="NCBI Taxonomy" id="2025310"/>
    <lineage>
        <taxon>Bacteria</taxon>
        <taxon>Pseudomonadati</taxon>
        <taxon>Bacteroidota</taxon>
        <taxon>Cytophagia</taxon>
        <taxon>Cytophagales</taxon>
        <taxon>Spirosomataceae</taxon>
        <taxon>Larkinella</taxon>
    </lineage>
</organism>
<dbReference type="SUPFAM" id="SSF56784">
    <property type="entry name" value="HAD-like"/>
    <property type="match status" value="1"/>
</dbReference>
<comment type="caution">
    <text evidence="1">The sequence shown here is derived from an EMBL/GenBank/DDBJ whole genome shotgun (WGS) entry which is preliminary data.</text>
</comment>
<evidence type="ECO:0000313" key="2">
    <source>
        <dbReference type="Proteomes" id="UP000274271"/>
    </source>
</evidence>
<dbReference type="RefSeq" id="WP_124905126.1">
    <property type="nucleotide sequence ID" value="NZ_RQJP01000001.1"/>
</dbReference>
<dbReference type="SFLD" id="SFLDS00003">
    <property type="entry name" value="Haloacid_Dehalogenase"/>
    <property type="match status" value="1"/>
</dbReference>
<dbReference type="Pfam" id="PF00702">
    <property type="entry name" value="Hydrolase"/>
    <property type="match status" value="1"/>
</dbReference>
<dbReference type="AlphaFoldDB" id="A0A3P1CYN2"/>
<accession>A0A3P1CYN2</accession>
<dbReference type="PANTHER" id="PTHR43611:SF3">
    <property type="entry name" value="FLAVIN MONONUCLEOTIDE HYDROLASE 1, CHLOROPLATIC"/>
    <property type="match status" value="1"/>
</dbReference>
<keyword evidence="2" id="KW-1185">Reference proteome</keyword>
<dbReference type="SFLD" id="SFLDG01129">
    <property type="entry name" value="C1.5:_HAD__Beta-PGM__Phosphata"/>
    <property type="match status" value="1"/>
</dbReference>
<sequence length="216" mass="25421">MDLAPLKILFLDVGGVLLTNGWGHESRQRAAEEFGFDYLEMDVLHDFMFNTYEIGRITLDEYLDTVVFNQPRDFTREDFKAFMFAQSLELPHMLQWLTEWKKENRDIRIISINNEGRELNEYRIKKFKLHHCFDAFISSCEVGMRKPDPGIFRLAMGVAQAPPEQCVYFDDRRMLVDAARKLGINALHHQGFESTRAILEKLKNEPINFHEFNDRV</sequence>
<dbReference type="Gene3D" id="1.10.150.240">
    <property type="entry name" value="Putative phosphatase, domain 2"/>
    <property type="match status" value="1"/>
</dbReference>
<dbReference type="OrthoDB" id="9797415at2"/>
<gene>
    <name evidence="1" type="ORF">EHT87_06845</name>
</gene>